<keyword evidence="2" id="KW-1185">Reference proteome</keyword>
<protein>
    <submittedName>
        <fullName evidence="1">Uncharacterized protein</fullName>
    </submittedName>
</protein>
<comment type="caution">
    <text evidence="1">The sequence shown here is derived from an EMBL/GenBank/DDBJ whole genome shotgun (WGS) entry which is preliminary data.</text>
</comment>
<dbReference type="Proteomes" id="UP000821845">
    <property type="component" value="Chromosome 9"/>
</dbReference>
<evidence type="ECO:0000313" key="2">
    <source>
        <dbReference type="Proteomes" id="UP000821845"/>
    </source>
</evidence>
<evidence type="ECO:0000313" key="1">
    <source>
        <dbReference type="EMBL" id="KAH6923293.1"/>
    </source>
</evidence>
<organism evidence="1 2">
    <name type="scientific">Hyalomma asiaticum</name>
    <name type="common">Tick</name>
    <dbReference type="NCBI Taxonomy" id="266040"/>
    <lineage>
        <taxon>Eukaryota</taxon>
        <taxon>Metazoa</taxon>
        <taxon>Ecdysozoa</taxon>
        <taxon>Arthropoda</taxon>
        <taxon>Chelicerata</taxon>
        <taxon>Arachnida</taxon>
        <taxon>Acari</taxon>
        <taxon>Parasitiformes</taxon>
        <taxon>Ixodida</taxon>
        <taxon>Ixodoidea</taxon>
        <taxon>Ixodidae</taxon>
        <taxon>Hyalomminae</taxon>
        <taxon>Hyalomma</taxon>
    </lineage>
</organism>
<accession>A0ACB7RKX5</accession>
<proteinExistence type="predicted"/>
<name>A0ACB7RKX5_HYAAI</name>
<gene>
    <name evidence="1" type="ORF">HPB50_026710</name>
</gene>
<sequence>MLLQAIGNPHVDQMQRACAAHPGVSSPVRPDVDDLKPGMFLIMKTIDNIANHLQRNPQMTIATERPTRWLPGTPLAGVQITNHLRHHPRAVKVCLAAARPDRDSPQR</sequence>
<reference evidence="1" key="1">
    <citation type="submission" date="2020-05" db="EMBL/GenBank/DDBJ databases">
        <title>Large-scale comparative analyses of tick genomes elucidate their genetic diversity and vector capacities.</title>
        <authorList>
            <person name="Jia N."/>
            <person name="Wang J."/>
            <person name="Shi W."/>
            <person name="Du L."/>
            <person name="Sun Y."/>
            <person name="Zhan W."/>
            <person name="Jiang J."/>
            <person name="Wang Q."/>
            <person name="Zhang B."/>
            <person name="Ji P."/>
            <person name="Sakyi L.B."/>
            <person name="Cui X."/>
            <person name="Yuan T."/>
            <person name="Jiang B."/>
            <person name="Yang W."/>
            <person name="Lam T.T.-Y."/>
            <person name="Chang Q."/>
            <person name="Ding S."/>
            <person name="Wang X."/>
            <person name="Zhu J."/>
            <person name="Ruan X."/>
            <person name="Zhao L."/>
            <person name="Wei J."/>
            <person name="Que T."/>
            <person name="Du C."/>
            <person name="Cheng J."/>
            <person name="Dai P."/>
            <person name="Han X."/>
            <person name="Huang E."/>
            <person name="Gao Y."/>
            <person name="Liu J."/>
            <person name="Shao H."/>
            <person name="Ye R."/>
            <person name="Li L."/>
            <person name="Wei W."/>
            <person name="Wang X."/>
            <person name="Wang C."/>
            <person name="Yang T."/>
            <person name="Huo Q."/>
            <person name="Li W."/>
            <person name="Guo W."/>
            <person name="Chen H."/>
            <person name="Zhou L."/>
            <person name="Ni X."/>
            <person name="Tian J."/>
            <person name="Zhou Y."/>
            <person name="Sheng Y."/>
            <person name="Liu T."/>
            <person name="Pan Y."/>
            <person name="Xia L."/>
            <person name="Li J."/>
            <person name="Zhao F."/>
            <person name="Cao W."/>
        </authorList>
    </citation>
    <scope>NUCLEOTIDE SEQUENCE</scope>
    <source>
        <strain evidence="1">Hyas-2018</strain>
    </source>
</reference>
<dbReference type="EMBL" id="CM023489">
    <property type="protein sequence ID" value="KAH6923293.1"/>
    <property type="molecule type" value="Genomic_DNA"/>
</dbReference>